<dbReference type="GO" id="GO:0015074">
    <property type="term" value="P:DNA integration"/>
    <property type="evidence" value="ECO:0007669"/>
    <property type="project" value="InterPro"/>
</dbReference>
<dbReference type="AlphaFoldDB" id="A0A8T0FUH7"/>
<dbReference type="PANTHER" id="PTHR37984">
    <property type="entry name" value="PROTEIN CBG26694"/>
    <property type="match status" value="1"/>
</dbReference>
<protein>
    <recommendedName>
        <fullName evidence="1">RNA-directed DNA polymerase</fullName>
        <ecNumber evidence="1">2.7.7.49</ecNumber>
    </recommendedName>
</protein>
<keyword evidence="7" id="KW-0695">RNA-directed DNA polymerase</keyword>
<feature type="domain" description="Integrase catalytic" evidence="8">
    <location>
        <begin position="411"/>
        <end position="570"/>
    </location>
</feature>
<dbReference type="InterPro" id="IPR041373">
    <property type="entry name" value="RT_RNaseH"/>
</dbReference>
<evidence type="ECO:0000313" key="10">
    <source>
        <dbReference type="Proteomes" id="UP000807504"/>
    </source>
</evidence>
<evidence type="ECO:0000256" key="2">
    <source>
        <dbReference type="ARBA" id="ARBA00022679"/>
    </source>
</evidence>
<dbReference type="Pfam" id="PF00665">
    <property type="entry name" value="rve"/>
    <property type="match status" value="1"/>
</dbReference>
<dbReference type="Pfam" id="PF17917">
    <property type="entry name" value="RT_RNaseH"/>
    <property type="match status" value="1"/>
</dbReference>
<keyword evidence="4" id="KW-0540">Nuclease</keyword>
<dbReference type="InterPro" id="IPR001584">
    <property type="entry name" value="Integrase_cat-core"/>
</dbReference>
<dbReference type="Pfam" id="PF17921">
    <property type="entry name" value="Integrase_H2C2"/>
    <property type="match status" value="1"/>
</dbReference>
<reference evidence="9" key="2">
    <citation type="submission" date="2020-06" db="EMBL/GenBank/DDBJ databases">
        <authorList>
            <person name="Sheffer M."/>
        </authorList>
    </citation>
    <scope>NUCLEOTIDE SEQUENCE</scope>
</reference>
<dbReference type="GO" id="GO:0042575">
    <property type="term" value="C:DNA polymerase complex"/>
    <property type="evidence" value="ECO:0007669"/>
    <property type="project" value="UniProtKB-ARBA"/>
</dbReference>
<dbReference type="EMBL" id="JABXBU010000002">
    <property type="protein sequence ID" value="KAF8794774.1"/>
    <property type="molecule type" value="Genomic_DNA"/>
</dbReference>
<organism evidence="9 10">
    <name type="scientific">Argiope bruennichi</name>
    <name type="common">Wasp spider</name>
    <name type="synonym">Aranea bruennichi</name>
    <dbReference type="NCBI Taxonomy" id="94029"/>
    <lineage>
        <taxon>Eukaryota</taxon>
        <taxon>Metazoa</taxon>
        <taxon>Ecdysozoa</taxon>
        <taxon>Arthropoda</taxon>
        <taxon>Chelicerata</taxon>
        <taxon>Arachnida</taxon>
        <taxon>Araneae</taxon>
        <taxon>Araneomorphae</taxon>
        <taxon>Entelegynae</taxon>
        <taxon>Araneoidea</taxon>
        <taxon>Araneidae</taxon>
        <taxon>Argiope</taxon>
    </lineage>
</organism>
<evidence type="ECO:0000256" key="3">
    <source>
        <dbReference type="ARBA" id="ARBA00022695"/>
    </source>
</evidence>
<evidence type="ECO:0000256" key="1">
    <source>
        <dbReference type="ARBA" id="ARBA00012493"/>
    </source>
</evidence>
<keyword evidence="2" id="KW-0808">Transferase</keyword>
<dbReference type="InterPro" id="IPR050951">
    <property type="entry name" value="Retrovirus_Pol_polyprotein"/>
</dbReference>
<dbReference type="EC" id="2.7.7.49" evidence="1"/>
<dbReference type="InterPro" id="IPR043502">
    <property type="entry name" value="DNA/RNA_pol_sf"/>
</dbReference>
<dbReference type="InterPro" id="IPR043128">
    <property type="entry name" value="Rev_trsase/Diguanyl_cyclase"/>
</dbReference>
<keyword evidence="3" id="KW-0548">Nucleotidyltransferase</keyword>
<evidence type="ECO:0000259" key="8">
    <source>
        <dbReference type="PROSITE" id="PS50994"/>
    </source>
</evidence>
<evidence type="ECO:0000256" key="6">
    <source>
        <dbReference type="ARBA" id="ARBA00022801"/>
    </source>
</evidence>
<evidence type="ECO:0000313" key="9">
    <source>
        <dbReference type="EMBL" id="KAF8794774.1"/>
    </source>
</evidence>
<evidence type="ECO:0000256" key="7">
    <source>
        <dbReference type="ARBA" id="ARBA00022918"/>
    </source>
</evidence>
<keyword evidence="6" id="KW-0378">Hydrolase</keyword>
<dbReference type="InterPro" id="IPR041588">
    <property type="entry name" value="Integrase_H2C2"/>
</dbReference>
<evidence type="ECO:0000256" key="4">
    <source>
        <dbReference type="ARBA" id="ARBA00022722"/>
    </source>
</evidence>
<name>A0A8T0FUH7_ARGBR</name>
<keyword evidence="5" id="KW-0255">Endonuclease</keyword>
<dbReference type="PROSITE" id="PS50994">
    <property type="entry name" value="INTEGRASE"/>
    <property type="match status" value="1"/>
</dbReference>
<evidence type="ECO:0000256" key="5">
    <source>
        <dbReference type="ARBA" id="ARBA00022759"/>
    </source>
</evidence>
<dbReference type="Gene3D" id="3.30.70.270">
    <property type="match status" value="1"/>
</dbReference>
<dbReference type="Proteomes" id="UP000807504">
    <property type="component" value="Unassembled WGS sequence"/>
</dbReference>
<dbReference type="InterPro" id="IPR036397">
    <property type="entry name" value="RNaseH_sf"/>
</dbReference>
<sequence length="646" mass="74692">MVIDYRHLNSQTIKDKFPLPCIDDLLERLSGFNLFCILDACQGFNQIPMDEESSRKAAFTTPDGDLLWSGVSCFVDDIFFGSTDFDDMIANLRQVLEKLLNAEVTLKLSKCEFGMSEIEYLDQKEAFEELRSKLISRPALKLFYPKDETELHTDASSVGLAGMLLQRNKYNNAFQLVYCVSRRTTQEEEKYHSSRLELIAAVWSMTRLRPLLLGLHFTLVTDCSAITYLHTQKNIKPQIARWTELLSEFDYVVKHRDGAKMAHVDALSRSPIEERTYTLLDKIEVTSPVELTSQPKVFYISTEEDRVALIQAQDKDLQKIISSLKKPQKLRTLEEKQSAESFDLIDGILYRIHHESGDLQNMRKLFVMPKSMRKYLAVRFHDFAGHFGMEKVVQMIRKQFWFPRKWNSISPGSRPFEVIHMDFLGPFVTSTSRNTELLVFIDNMTKFVRLRPCSSCSTKNVLKYLDEFTNDFGCPRRIVTDRGSCFSSSLFEDYCKQFGIKHTLNSSQRPQANGQVERINRILIPMISSSVQTESHKDWDKILPQVQRCINWSPSKSTGKPPFELLYGYTSVKLGYFPQDLLPTSNEYVKPTELQRGAQENIRVAQEKMKKNYDKHRCRAQNYNIGDVVVVRRLPEQTLLPNSEVL</sequence>
<dbReference type="CDD" id="cd01647">
    <property type="entry name" value="RT_LTR"/>
    <property type="match status" value="1"/>
</dbReference>
<dbReference type="SUPFAM" id="SSF53098">
    <property type="entry name" value="Ribonuclease H-like"/>
    <property type="match status" value="1"/>
</dbReference>
<comment type="caution">
    <text evidence="9">The sequence shown here is derived from an EMBL/GenBank/DDBJ whole genome shotgun (WGS) entry which is preliminary data.</text>
</comment>
<dbReference type="GO" id="GO:0003676">
    <property type="term" value="F:nucleic acid binding"/>
    <property type="evidence" value="ECO:0007669"/>
    <property type="project" value="InterPro"/>
</dbReference>
<dbReference type="FunFam" id="3.30.420.10:FF:000032">
    <property type="entry name" value="Retrovirus-related Pol polyprotein from transposon 297-like Protein"/>
    <property type="match status" value="1"/>
</dbReference>
<dbReference type="Gene3D" id="1.10.340.70">
    <property type="match status" value="1"/>
</dbReference>
<proteinExistence type="predicted"/>
<keyword evidence="10" id="KW-1185">Reference proteome</keyword>
<dbReference type="PANTHER" id="PTHR37984:SF5">
    <property type="entry name" value="PROTEIN NYNRIN-LIKE"/>
    <property type="match status" value="1"/>
</dbReference>
<dbReference type="InterPro" id="IPR012337">
    <property type="entry name" value="RNaseH-like_sf"/>
</dbReference>
<gene>
    <name evidence="9" type="ORF">HNY73_002710</name>
</gene>
<reference evidence="9" key="1">
    <citation type="journal article" date="2020" name="bioRxiv">
        <title>Chromosome-level reference genome of the European wasp spider Argiope bruennichi: a resource for studies on range expansion and evolutionary adaptation.</title>
        <authorList>
            <person name="Sheffer M.M."/>
            <person name="Hoppe A."/>
            <person name="Krehenwinkel H."/>
            <person name="Uhl G."/>
            <person name="Kuss A.W."/>
            <person name="Jensen L."/>
            <person name="Jensen C."/>
            <person name="Gillespie R.G."/>
            <person name="Hoff K.J."/>
            <person name="Prost S."/>
        </authorList>
    </citation>
    <scope>NUCLEOTIDE SEQUENCE</scope>
</reference>
<accession>A0A8T0FUH7</accession>
<dbReference type="GO" id="GO:0003964">
    <property type="term" value="F:RNA-directed DNA polymerase activity"/>
    <property type="evidence" value="ECO:0007669"/>
    <property type="project" value="UniProtKB-KW"/>
</dbReference>
<dbReference type="Gene3D" id="3.30.420.10">
    <property type="entry name" value="Ribonuclease H-like superfamily/Ribonuclease H"/>
    <property type="match status" value="1"/>
</dbReference>
<dbReference type="CDD" id="cd09274">
    <property type="entry name" value="RNase_HI_RT_Ty3"/>
    <property type="match status" value="1"/>
</dbReference>
<dbReference type="GO" id="GO:0016787">
    <property type="term" value="F:hydrolase activity"/>
    <property type="evidence" value="ECO:0007669"/>
    <property type="project" value="UniProtKB-KW"/>
</dbReference>
<dbReference type="SUPFAM" id="SSF56672">
    <property type="entry name" value="DNA/RNA polymerases"/>
    <property type="match status" value="1"/>
</dbReference>
<dbReference type="GO" id="GO:0004519">
    <property type="term" value="F:endonuclease activity"/>
    <property type="evidence" value="ECO:0007669"/>
    <property type="project" value="UniProtKB-KW"/>
</dbReference>